<evidence type="ECO:0000259" key="13">
    <source>
        <dbReference type="PROSITE" id="PS50011"/>
    </source>
</evidence>
<organism evidence="14 15">
    <name type="scientific">Caenorhabditis bovis</name>
    <dbReference type="NCBI Taxonomy" id="2654633"/>
    <lineage>
        <taxon>Eukaryota</taxon>
        <taxon>Metazoa</taxon>
        <taxon>Ecdysozoa</taxon>
        <taxon>Nematoda</taxon>
        <taxon>Chromadorea</taxon>
        <taxon>Rhabditida</taxon>
        <taxon>Rhabditina</taxon>
        <taxon>Rhabditomorpha</taxon>
        <taxon>Rhabditoidea</taxon>
        <taxon>Rhabditidae</taxon>
        <taxon>Peloderinae</taxon>
        <taxon>Caenorhabditis</taxon>
    </lineage>
</organism>
<dbReference type="Pfam" id="PF00069">
    <property type="entry name" value="Pkinase"/>
    <property type="match status" value="1"/>
</dbReference>
<dbReference type="GO" id="GO:0004708">
    <property type="term" value="F:MAP kinase kinase activity"/>
    <property type="evidence" value="ECO:0007669"/>
    <property type="project" value="UniProtKB-EC"/>
</dbReference>
<dbReference type="PROSITE" id="PS00108">
    <property type="entry name" value="PROTEIN_KINASE_ST"/>
    <property type="match status" value="1"/>
</dbReference>
<reference evidence="14 15" key="1">
    <citation type="submission" date="2020-04" db="EMBL/GenBank/DDBJ databases">
        <authorList>
            <person name="Laetsch R D."/>
            <person name="Stevens L."/>
            <person name="Kumar S."/>
            <person name="Blaxter L. M."/>
        </authorList>
    </citation>
    <scope>NUCLEOTIDE SEQUENCE [LARGE SCALE GENOMIC DNA]</scope>
</reference>
<evidence type="ECO:0000313" key="14">
    <source>
        <dbReference type="EMBL" id="CAB3400592.1"/>
    </source>
</evidence>
<dbReference type="Proteomes" id="UP000494206">
    <property type="component" value="Unassembled WGS sequence"/>
</dbReference>
<dbReference type="OrthoDB" id="10252354at2759"/>
<feature type="compositionally biased region" description="Basic and acidic residues" evidence="12">
    <location>
        <begin position="36"/>
        <end position="48"/>
    </location>
</feature>
<dbReference type="EMBL" id="CADEPM010000002">
    <property type="protein sequence ID" value="CAB3400592.1"/>
    <property type="molecule type" value="Genomic_DNA"/>
</dbReference>
<evidence type="ECO:0000256" key="4">
    <source>
        <dbReference type="ARBA" id="ARBA00022741"/>
    </source>
</evidence>
<dbReference type="Gene3D" id="1.10.510.10">
    <property type="entry name" value="Transferase(Phosphotransferase) domain 1"/>
    <property type="match status" value="1"/>
</dbReference>
<comment type="similarity">
    <text evidence="7">Belongs to the protein kinase superfamily. STE Ser/Thr protein kinase family. MAP kinase kinase subfamily.</text>
</comment>
<dbReference type="InterPro" id="IPR000719">
    <property type="entry name" value="Prot_kinase_dom"/>
</dbReference>
<dbReference type="EC" id="2.7.12.2" evidence="8"/>
<evidence type="ECO:0000256" key="8">
    <source>
        <dbReference type="ARBA" id="ARBA00038999"/>
    </source>
</evidence>
<evidence type="ECO:0000256" key="11">
    <source>
        <dbReference type="ARBA" id="ARBA00051693"/>
    </source>
</evidence>
<dbReference type="FunFam" id="1.10.510.10:FF:000687">
    <property type="entry name" value="MAP kinase kinase MKK1/SSP32"/>
    <property type="match status" value="1"/>
</dbReference>
<sequence>MENVCFQQRLRDLESRIRKWRFLKLGFSDVRLRQRERRSTSADQRLKESSSTNASPQHHRPNNIGYLTSPMERKFTPLSMKPSPSRRDTEKDELDLEFLESCKKSGIIELDEVKQLVSPSEINVLELLGSGSCGIVECVKIRNKKLAIKTMYKNDNKETLRRILRDVRIMSVSQSPFIVKSFGCFMFDSSVKICMQIMATCCEKLLRRIYHSQMDFFPEFVAGRLVFSIVNALNYLKEQHNIIHRDIKPSNILLDYDGSFRLCDFGISGYLSETKLHTNNTGCPPYMAPERLTFEKNSTYDERSDVWSLGVTIFQLTTGKYPFPLHDLEFTTLTIIADLNIPPPTLKNEEKDIFTEEFVDFVDKCLIKNSTERPKYQYLMEHNFYKDYDPMNVDRYKISTLPNSLDDVAEWFQKILESTKKSDENRPIPNTPCVN</sequence>
<dbReference type="SUPFAM" id="SSF56112">
    <property type="entry name" value="Protein kinase-like (PK-like)"/>
    <property type="match status" value="1"/>
</dbReference>
<dbReference type="Gene3D" id="3.30.200.20">
    <property type="entry name" value="Phosphorylase Kinase, domain 1"/>
    <property type="match status" value="1"/>
</dbReference>
<evidence type="ECO:0000256" key="5">
    <source>
        <dbReference type="ARBA" id="ARBA00022777"/>
    </source>
</evidence>
<dbReference type="PANTHER" id="PTHR48013">
    <property type="entry name" value="DUAL SPECIFICITY MITOGEN-ACTIVATED PROTEIN KINASE KINASE 5-RELATED"/>
    <property type="match status" value="1"/>
</dbReference>
<dbReference type="InterPro" id="IPR011009">
    <property type="entry name" value="Kinase-like_dom_sf"/>
</dbReference>
<evidence type="ECO:0000256" key="6">
    <source>
        <dbReference type="ARBA" id="ARBA00022840"/>
    </source>
</evidence>
<keyword evidence="3" id="KW-0808">Transferase</keyword>
<keyword evidence="4" id="KW-0547">Nucleotide-binding</keyword>
<dbReference type="AlphaFoldDB" id="A0A8S1EMN9"/>
<keyword evidence="5" id="KW-0418">Kinase</keyword>
<protein>
    <recommendedName>
        <fullName evidence="8">mitogen-activated protein kinase kinase</fullName>
        <ecNumber evidence="8">2.7.12.2</ecNumber>
    </recommendedName>
</protein>
<evidence type="ECO:0000256" key="9">
    <source>
        <dbReference type="ARBA" id="ARBA00049014"/>
    </source>
</evidence>
<feature type="region of interest" description="Disordered" evidence="12">
    <location>
        <begin position="36"/>
        <end position="92"/>
    </location>
</feature>
<accession>A0A8S1EMN9</accession>
<name>A0A8S1EMN9_9PELO</name>
<comment type="caution">
    <text evidence="14">The sequence shown here is derived from an EMBL/GenBank/DDBJ whole genome shotgun (WGS) entry which is preliminary data.</text>
</comment>
<dbReference type="PANTHER" id="PTHR48013:SF14">
    <property type="entry name" value="DUAL SPECIFICITY MITOGEN-ACTIVATED PROTEIN KINASE KINASE JKK-1"/>
    <property type="match status" value="1"/>
</dbReference>
<comment type="catalytic activity">
    <reaction evidence="11">
        <text>L-tyrosyl-[protein] + ATP = O-phospho-L-tyrosyl-[protein] + ADP + H(+)</text>
        <dbReference type="Rhea" id="RHEA:10596"/>
        <dbReference type="Rhea" id="RHEA-COMP:10136"/>
        <dbReference type="Rhea" id="RHEA-COMP:20101"/>
        <dbReference type="ChEBI" id="CHEBI:15378"/>
        <dbReference type="ChEBI" id="CHEBI:30616"/>
        <dbReference type="ChEBI" id="CHEBI:46858"/>
        <dbReference type="ChEBI" id="CHEBI:61978"/>
        <dbReference type="ChEBI" id="CHEBI:456216"/>
        <dbReference type="EC" id="2.7.12.2"/>
    </reaction>
</comment>
<dbReference type="SMART" id="SM00220">
    <property type="entry name" value="S_TKc"/>
    <property type="match status" value="1"/>
</dbReference>
<evidence type="ECO:0000256" key="2">
    <source>
        <dbReference type="ARBA" id="ARBA00022490"/>
    </source>
</evidence>
<evidence type="ECO:0000256" key="3">
    <source>
        <dbReference type="ARBA" id="ARBA00022679"/>
    </source>
</evidence>
<dbReference type="GO" id="GO:0051403">
    <property type="term" value="P:stress-activated MAPK cascade"/>
    <property type="evidence" value="ECO:0007669"/>
    <property type="project" value="TreeGrafter"/>
</dbReference>
<keyword evidence="15" id="KW-1185">Reference proteome</keyword>
<evidence type="ECO:0000256" key="7">
    <source>
        <dbReference type="ARBA" id="ARBA00038035"/>
    </source>
</evidence>
<dbReference type="InterPro" id="IPR008271">
    <property type="entry name" value="Ser/Thr_kinase_AS"/>
</dbReference>
<comment type="catalytic activity">
    <reaction evidence="10">
        <text>L-threonyl-[protein] + ATP = O-phospho-L-threonyl-[protein] + ADP + H(+)</text>
        <dbReference type="Rhea" id="RHEA:46608"/>
        <dbReference type="Rhea" id="RHEA-COMP:11060"/>
        <dbReference type="Rhea" id="RHEA-COMP:11605"/>
        <dbReference type="ChEBI" id="CHEBI:15378"/>
        <dbReference type="ChEBI" id="CHEBI:30013"/>
        <dbReference type="ChEBI" id="CHEBI:30616"/>
        <dbReference type="ChEBI" id="CHEBI:61977"/>
        <dbReference type="ChEBI" id="CHEBI:456216"/>
        <dbReference type="EC" id="2.7.12.2"/>
    </reaction>
</comment>
<evidence type="ECO:0000256" key="12">
    <source>
        <dbReference type="SAM" id="MobiDB-lite"/>
    </source>
</evidence>
<comment type="catalytic activity">
    <reaction evidence="9">
        <text>L-seryl-[protein] + ATP = O-phospho-L-seryl-[protein] + ADP + H(+)</text>
        <dbReference type="Rhea" id="RHEA:17989"/>
        <dbReference type="Rhea" id="RHEA-COMP:9863"/>
        <dbReference type="Rhea" id="RHEA-COMP:11604"/>
        <dbReference type="ChEBI" id="CHEBI:15378"/>
        <dbReference type="ChEBI" id="CHEBI:29999"/>
        <dbReference type="ChEBI" id="CHEBI:30616"/>
        <dbReference type="ChEBI" id="CHEBI:83421"/>
        <dbReference type="ChEBI" id="CHEBI:456216"/>
        <dbReference type="EC" id="2.7.12.2"/>
    </reaction>
</comment>
<keyword evidence="2" id="KW-0963">Cytoplasm</keyword>
<dbReference type="GO" id="GO:0005737">
    <property type="term" value="C:cytoplasm"/>
    <property type="evidence" value="ECO:0007669"/>
    <property type="project" value="UniProtKB-SubCell"/>
</dbReference>
<evidence type="ECO:0000256" key="1">
    <source>
        <dbReference type="ARBA" id="ARBA00004496"/>
    </source>
</evidence>
<dbReference type="GO" id="GO:0005524">
    <property type="term" value="F:ATP binding"/>
    <property type="evidence" value="ECO:0007669"/>
    <property type="project" value="UniProtKB-KW"/>
</dbReference>
<proteinExistence type="inferred from homology"/>
<dbReference type="PROSITE" id="PS50011">
    <property type="entry name" value="PROTEIN_KINASE_DOM"/>
    <property type="match status" value="1"/>
</dbReference>
<evidence type="ECO:0000313" key="15">
    <source>
        <dbReference type="Proteomes" id="UP000494206"/>
    </source>
</evidence>
<evidence type="ECO:0000256" key="10">
    <source>
        <dbReference type="ARBA" id="ARBA00049299"/>
    </source>
</evidence>
<comment type="subcellular location">
    <subcellularLocation>
        <location evidence="1">Cytoplasm</location>
    </subcellularLocation>
</comment>
<gene>
    <name evidence="14" type="ORF">CBOVIS_LOCUS3495</name>
</gene>
<keyword evidence="6" id="KW-0067">ATP-binding</keyword>
<feature type="domain" description="Protein kinase" evidence="13">
    <location>
        <begin position="122"/>
        <end position="385"/>
    </location>
</feature>